<feature type="domain" description="Topo IIA-type catalytic" evidence="10">
    <location>
        <begin position="37"/>
        <end position="524"/>
    </location>
</feature>
<sequence length="915" mass="101834">MTSSGALTTDTKPVSIEEEMKRSYLDYAMSVIVSRALPDVRDGLKPVHRRILYAMKEAGNDYNRPYRKSARVVGDVMGKYHPHGDMAIYDAMVRLTQDFSLRLPLIDGQGNFGSMDGDPAAASRYTEARLSKAAHTIIEDIDKDTVDFQSNYDETMEEPKVLPARFPNLLVNGTSGIAVGMATTVPTHNLGEVIDACCALVENPDLSLPELMQIVPGPDFPTGGIIMGRYGLHEAYRTGRGTITVRGKTSIESIRNDREAIIISEVPFQVNKARMIEKIAEQVKEKVIEGISDLRDESDRDGLRVVIELKRDAVAEVVLNQLYRYTQLQTGISFNMLALVHGRPEQLSLVRILKAFLEFREEVIVRRTRFELAKAREKAHILLGFAVAVANIDPIIALIRAAVDRQQAKIELMAKGWDASVVAPLINLVDEDADDQSQYKLTETQAQAILDLRLHRLTGLERDKISNDLHEIVAQIQEYLAILASRQRVLDILVAELLEIKAQFATPRRTQIEDGDSSVEMEDLIQREDMVITVSLGGYIKRVPLSTYRSQKRGGRGRSGMTTKEEDVVSDVIVANTHDPVLFFSSLGKVYKMKVYRLPLASPTARGRAMINLLPLAPGETITTVLVRSEEAAEGQEPYLMFATSLGNVRRNKLEDFANIPSNGKRAMKLDDTEKLIAVAFCYETDDVMLSTYKGICNRFNVTDIRIFAGRDSNGVRGIRLGKDDHVISMAILDQGKLDIEERQAYLRQAAKARQLANQTEEEVIVEEGEEENLDVKISPERFQELAAQEQFILTITEKGFGKRSSAYEYRTTNRGSSGFTSIAVNARNGGVAASFPVMPDNQILLVTDQGRLMRCPIHDVRITRRSAQGVIIFRVDDDEKVVAVSCIPVGEDEDVDDDIATVDTAVVLDSNSPE</sequence>
<dbReference type="OrthoDB" id="9806486at2"/>
<dbReference type="GO" id="GO:0005524">
    <property type="term" value="F:ATP binding"/>
    <property type="evidence" value="ECO:0007669"/>
    <property type="project" value="UniProtKB-UniRule"/>
</dbReference>
<dbReference type="GO" id="GO:0006261">
    <property type="term" value="P:DNA-templated DNA replication"/>
    <property type="evidence" value="ECO:0007669"/>
    <property type="project" value="UniProtKB-UniRule"/>
</dbReference>
<evidence type="ECO:0000256" key="1">
    <source>
        <dbReference type="ARBA" id="ARBA00000185"/>
    </source>
</evidence>
<evidence type="ECO:0000256" key="7">
    <source>
        <dbReference type="ARBA" id="ARBA00023235"/>
    </source>
</evidence>
<keyword evidence="6 8" id="KW-0238">DNA-binding</keyword>
<organism evidence="11 12">
    <name type="scientific">Candidatus Finniella inopinata</name>
    <dbReference type="NCBI Taxonomy" id="1696036"/>
    <lineage>
        <taxon>Bacteria</taxon>
        <taxon>Pseudomonadati</taxon>
        <taxon>Pseudomonadota</taxon>
        <taxon>Alphaproteobacteria</taxon>
        <taxon>Holosporales</taxon>
        <taxon>Candidatus Paracaedibacteraceae</taxon>
        <taxon>Candidatus Finniella</taxon>
    </lineage>
</organism>
<dbReference type="GO" id="GO:0005737">
    <property type="term" value="C:cytoplasm"/>
    <property type="evidence" value="ECO:0007669"/>
    <property type="project" value="UniProtKB-SubCell"/>
</dbReference>
<dbReference type="InterPro" id="IPR013758">
    <property type="entry name" value="Topo_IIA_A/C_ab"/>
</dbReference>
<name>A0A4V2DZK8_9PROT</name>
<keyword evidence="3 8" id="KW-0547">Nucleotide-binding</keyword>
<dbReference type="AlphaFoldDB" id="A0A4V2DZK8"/>
<evidence type="ECO:0000256" key="3">
    <source>
        <dbReference type="ARBA" id="ARBA00022741"/>
    </source>
</evidence>
<dbReference type="NCBIfam" id="NF004043">
    <property type="entry name" value="PRK05560.1"/>
    <property type="match status" value="1"/>
</dbReference>
<dbReference type="CDD" id="cd00187">
    <property type="entry name" value="TOP4c"/>
    <property type="match status" value="1"/>
</dbReference>
<keyword evidence="7 8" id="KW-0413">Isomerase</keyword>
<comment type="miscellaneous">
    <text evidence="8">Few gyrases are as efficient as E.coli at forming negative supercoils. Not all organisms have 2 type II topoisomerases; in organisms with a single type II topoisomerase this enzyme also has to decatenate newly replicated chromosomes.</text>
</comment>
<feature type="short sequence motif" description="GyrA-box" evidence="8">
    <location>
        <begin position="551"/>
        <end position="557"/>
    </location>
</feature>
<dbReference type="RefSeq" id="WP_130154457.1">
    <property type="nucleotide sequence ID" value="NZ_SCFB01000014.1"/>
</dbReference>
<dbReference type="GO" id="GO:0034335">
    <property type="term" value="F:DNA negative supercoiling activity"/>
    <property type="evidence" value="ECO:0007669"/>
    <property type="project" value="UniProtKB-ARBA"/>
</dbReference>
<dbReference type="InterPro" id="IPR002205">
    <property type="entry name" value="Topo_IIA_dom_A"/>
</dbReference>
<gene>
    <name evidence="8 11" type="primary">gyrA</name>
    <name evidence="11" type="ORF">EQU50_07225</name>
</gene>
<dbReference type="PANTHER" id="PTHR43493:SF5">
    <property type="entry name" value="DNA GYRASE SUBUNIT A, CHLOROPLASTIC_MITOCHONDRIAL"/>
    <property type="match status" value="1"/>
</dbReference>
<keyword evidence="12" id="KW-1185">Reference proteome</keyword>
<evidence type="ECO:0000259" key="10">
    <source>
        <dbReference type="PROSITE" id="PS52040"/>
    </source>
</evidence>
<keyword evidence="4 8" id="KW-0067">ATP-binding</keyword>
<dbReference type="NCBIfam" id="TIGR01063">
    <property type="entry name" value="gyrA"/>
    <property type="match status" value="1"/>
</dbReference>
<dbReference type="GO" id="GO:0005694">
    <property type="term" value="C:chromosome"/>
    <property type="evidence" value="ECO:0007669"/>
    <property type="project" value="InterPro"/>
</dbReference>
<dbReference type="NCBIfam" id="NF004044">
    <property type="entry name" value="PRK05561.1"/>
    <property type="match status" value="1"/>
</dbReference>
<dbReference type="EMBL" id="SCFB01000014">
    <property type="protein sequence ID" value="RZI45407.1"/>
    <property type="molecule type" value="Genomic_DNA"/>
</dbReference>
<evidence type="ECO:0000256" key="8">
    <source>
        <dbReference type="HAMAP-Rule" id="MF_01897"/>
    </source>
</evidence>
<comment type="function">
    <text evidence="8">A type II topoisomerase that negatively supercoils closed circular double-stranded (ds) DNA in an ATP-dependent manner to modulate DNA topology and maintain chromosomes in an underwound state. Negative supercoiling favors strand separation, and DNA replication, transcription, recombination and repair, all of which involve strand separation. Also able to catalyze the interconversion of other topological isomers of dsDNA rings, including catenanes and knotted rings. Type II topoisomerases break and join 2 DNA strands simultaneously in an ATP-dependent manner.</text>
</comment>
<dbReference type="SUPFAM" id="SSF56719">
    <property type="entry name" value="Type II DNA topoisomerase"/>
    <property type="match status" value="1"/>
</dbReference>
<protein>
    <recommendedName>
        <fullName evidence="8">DNA gyrase subunit A</fullName>
        <ecNumber evidence="8">5.6.2.2</ecNumber>
    </recommendedName>
</protein>
<dbReference type="InterPro" id="IPR035516">
    <property type="entry name" value="Gyrase/topoIV_suA_C"/>
</dbReference>
<keyword evidence="8" id="KW-0963">Cytoplasm</keyword>
<dbReference type="GO" id="GO:0009330">
    <property type="term" value="C:DNA topoisomerase type II (double strand cut, ATP-hydrolyzing) complex"/>
    <property type="evidence" value="ECO:0007669"/>
    <property type="project" value="TreeGrafter"/>
</dbReference>
<evidence type="ECO:0000256" key="9">
    <source>
        <dbReference type="PROSITE-ProRule" id="PRU01384"/>
    </source>
</evidence>
<evidence type="ECO:0000256" key="5">
    <source>
        <dbReference type="ARBA" id="ARBA00023029"/>
    </source>
</evidence>
<dbReference type="PANTHER" id="PTHR43493">
    <property type="entry name" value="DNA GYRASE/TOPOISOMERASE SUBUNIT A"/>
    <property type="match status" value="1"/>
</dbReference>
<keyword evidence="5 8" id="KW-0799">Topoisomerase</keyword>
<dbReference type="Proteomes" id="UP000293550">
    <property type="component" value="Unassembled WGS sequence"/>
</dbReference>
<dbReference type="Pfam" id="PF00521">
    <property type="entry name" value="DNA_topoisoIV"/>
    <property type="match status" value="1"/>
</dbReference>
<comment type="caution">
    <text evidence="11">The sequence shown here is derived from an EMBL/GenBank/DDBJ whole genome shotgun (WGS) entry which is preliminary data.</text>
</comment>
<dbReference type="Gene3D" id="3.90.199.10">
    <property type="entry name" value="Topoisomerase II, domain 5"/>
    <property type="match status" value="1"/>
</dbReference>
<proteinExistence type="inferred from homology"/>
<evidence type="ECO:0000313" key="12">
    <source>
        <dbReference type="Proteomes" id="UP000293550"/>
    </source>
</evidence>
<comment type="catalytic activity">
    <reaction evidence="1 8 9">
        <text>ATP-dependent breakage, passage and rejoining of double-stranded DNA.</text>
        <dbReference type="EC" id="5.6.2.2"/>
    </reaction>
</comment>
<dbReference type="Gene3D" id="1.10.268.10">
    <property type="entry name" value="Topoisomerase, domain 3"/>
    <property type="match status" value="1"/>
</dbReference>
<dbReference type="FunFam" id="1.10.268.10:FF:000001">
    <property type="entry name" value="DNA gyrase subunit A"/>
    <property type="match status" value="1"/>
</dbReference>
<dbReference type="Gene3D" id="2.120.10.90">
    <property type="entry name" value="DNA gyrase/topoisomerase IV, subunit A, C-terminal"/>
    <property type="match status" value="1"/>
</dbReference>
<dbReference type="Pfam" id="PF03989">
    <property type="entry name" value="DNA_gyraseA_C"/>
    <property type="match status" value="6"/>
</dbReference>
<reference evidence="11 12" key="1">
    <citation type="submission" date="2018-10" db="EMBL/GenBank/DDBJ databases">
        <title>An updated phylogeny of the Alphaproteobacteria reveals that the parasitic Rickettsiales and Holosporales have independent origins.</title>
        <authorList>
            <person name="Munoz-Gomez S.A."/>
            <person name="Hess S."/>
            <person name="Burger G."/>
            <person name="Lang B.F."/>
            <person name="Susko E."/>
            <person name="Slamovits C.H."/>
            <person name="Roger A.J."/>
        </authorList>
    </citation>
    <scope>NUCLEOTIDE SEQUENCE [LARGE SCALE GENOMIC DNA]</scope>
    <source>
        <strain evidence="11">HOLO01</strain>
    </source>
</reference>
<dbReference type="InterPro" id="IPR013757">
    <property type="entry name" value="Topo_IIA_A_a_sf"/>
</dbReference>
<evidence type="ECO:0000256" key="2">
    <source>
        <dbReference type="ARBA" id="ARBA00008263"/>
    </source>
</evidence>
<evidence type="ECO:0000313" key="11">
    <source>
        <dbReference type="EMBL" id="RZI45407.1"/>
    </source>
</evidence>
<dbReference type="PROSITE" id="PS52040">
    <property type="entry name" value="TOPO_IIA"/>
    <property type="match status" value="1"/>
</dbReference>
<dbReference type="FunFam" id="3.90.199.10:FF:000001">
    <property type="entry name" value="DNA gyrase subunit A"/>
    <property type="match status" value="1"/>
</dbReference>
<dbReference type="FunFam" id="3.30.1360.40:FF:000002">
    <property type="entry name" value="DNA gyrase subunit A"/>
    <property type="match status" value="1"/>
</dbReference>
<dbReference type="EC" id="5.6.2.2" evidence="8"/>
<feature type="active site" description="O-(5'-phospho-DNA)-tyrosine intermediate" evidence="8 9">
    <location>
        <position position="125"/>
    </location>
</feature>
<dbReference type="InterPro" id="IPR006691">
    <property type="entry name" value="GyrA/parC_rep"/>
</dbReference>
<accession>A0A4V2DZK8</accession>
<comment type="subcellular location">
    <subcellularLocation>
        <location evidence="8">Cytoplasm</location>
    </subcellularLocation>
</comment>
<dbReference type="GO" id="GO:0006265">
    <property type="term" value="P:DNA topological change"/>
    <property type="evidence" value="ECO:0007669"/>
    <property type="project" value="UniProtKB-UniRule"/>
</dbReference>
<evidence type="ECO:0000256" key="4">
    <source>
        <dbReference type="ARBA" id="ARBA00022840"/>
    </source>
</evidence>
<dbReference type="InterPro" id="IPR050220">
    <property type="entry name" value="Type_II_DNA_Topoisomerases"/>
</dbReference>
<dbReference type="SUPFAM" id="SSF101904">
    <property type="entry name" value="GyrA/ParC C-terminal domain-like"/>
    <property type="match status" value="1"/>
</dbReference>
<dbReference type="HAMAP" id="MF_01897">
    <property type="entry name" value="GyrA"/>
    <property type="match status" value="1"/>
</dbReference>
<comment type="subunit">
    <text evidence="8">Heterotetramer, composed of two GyrA and two GyrB chains. In the heterotetramer, GyrA contains the active site tyrosine that forms a transient covalent intermediate with DNA, while GyrB binds cofactors and catalyzes ATP hydrolysis.</text>
</comment>
<dbReference type="GO" id="GO:0003677">
    <property type="term" value="F:DNA binding"/>
    <property type="evidence" value="ECO:0007669"/>
    <property type="project" value="UniProtKB-UniRule"/>
</dbReference>
<dbReference type="InterPro" id="IPR005743">
    <property type="entry name" value="GyrA"/>
</dbReference>
<dbReference type="SMART" id="SM00434">
    <property type="entry name" value="TOP4c"/>
    <property type="match status" value="1"/>
</dbReference>
<evidence type="ECO:0000256" key="6">
    <source>
        <dbReference type="ARBA" id="ARBA00023125"/>
    </source>
</evidence>
<comment type="similarity">
    <text evidence="2 8">Belongs to the type II topoisomerase GyrA/ParC subunit family.</text>
</comment>
<dbReference type="InterPro" id="IPR013760">
    <property type="entry name" value="Topo_IIA-like_dom_sf"/>
</dbReference>
<dbReference type="Gene3D" id="3.30.1360.40">
    <property type="match status" value="1"/>
</dbReference>